<reference evidence="2 3" key="1">
    <citation type="submission" date="2018-08" db="EMBL/GenBank/DDBJ databases">
        <title>Jishengella sp. nov., isolated from a root of Azadirachta indica A. Juss. var. siamensis Valenton.</title>
        <authorList>
            <person name="Kuncharoen N."/>
            <person name="Tanasupawat S."/>
            <person name="Kudo T."/>
            <person name="Ohkuma M."/>
        </authorList>
    </citation>
    <scope>NUCLEOTIDE SEQUENCE [LARGE SCALE GENOMIC DNA]</scope>
    <source>
        <strain evidence="2 3">AZ1-13</strain>
    </source>
</reference>
<keyword evidence="3" id="KW-1185">Reference proteome</keyword>
<sequence>MPHSVSTGAVEGHLSVRAYPCGQHQRRPQRRGRGPAAVGPARLVWLVVADDEGGGMDEPARGNGWDALAAWAGVKLVRPLAGGHRNEVLLAERAGVPLVVRRSTRPRAALEWELDLLEQLRELGVATPEPVPTDDGRRHVDGLLVSGFVPGRYPTEPADWRRVADQLAVLHAATTGWPQRPGFAASGVLLDEGSGGDVRLDAMPASVAAMVRSAWLPVQQGPRCVVHGDVGPTNVLVDGARVTLLDWDEARVDVPWFDYALLPDGVGTPWPGDRAQLRAAGLAWETATCWRAEPVYARRRLAELHRLRRYTDA</sequence>
<evidence type="ECO:0000259" key="1">
    <source>
        <dbReference type="Pfam" id="PF01636"/>
    </source>
</evidence>
<protein>
    <submittedName>
        <fullName evidence="2">Aminoglycoside phosphotransferase</fullName>
    </submittedName>
</protein>
<keyword evidence="2" id="KW-0808">Transferase</keyword>
<accession>A0A418N013</accession>
<comment type="caution">
    <text evidence="2">The sequence shown here is derived from an EMBL/GenBank/DDBJ whole genome shotgun (WGS) entry which is preliminary data.</text>
</comment>
<dbReference type="InterPro" id="IPR002575">
    <property type="entry name" value="Aminoglycoside_PTrfase"/>
</dbReference>
<dbReference type="Pfam" id="PF01636">
    <property type="entry name" value="APH"/>
    <property type="match status" value="1"/>
</dbReference>
<dbReference type="Gene3D" id="3.90.1200.10">
    <property type="match status" value="1"/>
</dbReference>
<dbReference type="SUPFAM" id="SSF56112">
    <property type="entry name" value="Protein kinase-like (PK-like)"/>
    <property type="match status" value="1"/>
</dbReference>
<evidence type="ECO:0000313" key="3">
    <source>
        <dbReference type="Proteomes" id="UP000283832"/>
    </source>
</evidence>
<dbReference type="AlphaFoldDB" id="A0A418N013"/>
<feature type="domain" description="Aminoglycoside phosphotransferase" evidence="1">
    <location>
        <begin position="77"/>
        <end position="284"/>
    </location>
</feature>
<dbReference type="Proteomes" id="UP000283832">
    <property type="component" value="Unassembled WGS sequence"/>
</dbReference>
<proteinExistence type="predicted"/>
<dbReference type="InterPro" id="IPR011009">
    <property type="entry name" value="Kinase-like_dom_sf"/>
</dbReference>
<gene>
    <name evidence="2" type="ORF">D2L64_05525</name>
</gene>
<name>A0A418N013_9ACTN</name>
<organism evidence="2 3">
    <name type="scientific">Micromonospora radicis</name>
    <dbReference type="NCBI Taxonomy" id="1894971"/>
    <lineage>
        <taxon>Bacteria</taxon>
        <taxon>Bacillati</taxon>
        <taxon>Actinomycetota</taxon>
        <taxon>Actinomycetes</taxon>
        <taxon>Micromonosporales</taxon>
        <taxon>Micromonosporaceae</taxon>
        <taxon>Micromonospora</taxon>
    </lineage>
</organism>
<dbReference type="GO" id="GO:0016740">
    <property type="term" value="F:transferase activity"/>
    <property type="evidence" value="ECO:0007669"/>
    <property type="project" value="UniProtKB-KW"/>
</dbReference>
<dbReference type="EMBL" id="QXEC01000003">
    <property type="protein sequence ID" value="RIV40401.1"/>
    <property type="molecule type" value="Genomic_DNA"/>
</dbReference>
<evidence type="ECO:0000313" key="2">
    <source>
        <dbReference type="EMBL" id="RIV40401.1"/>
    </source>
</evidence>